<dbReference type="NCBIfam" id="TIGR04096">
    <property type="entry name" value="dnd_rel_methyl"/>
    <property type="match status" value="1"/>
</dbReference>
<dbReference type="SUPFAM" id="SSF53335">
    <property type="entry name" value="S-adenosyl-L-methionine-dependent methyltransferases"/>
    <property type="match status" value="1"/>
</dbReference>
<dbReference type="eggNOG" id="COG0500">
    <property type="taxonomic scope" value="Bacteria"/>
</dbReference>
<gene>
    <name evidence="1" type="ordered locus">AS9A_2824</name>
</gene>
<evidence type="ECO:0000313" key="1">
    <source>
        <dbReference type="EMBL" id="AEF41271.1"/>
    </source>
</evidence>
<reference evidence="1 2" key="1">
    <citation type="journal article" date="2011" name="J. Bacteriol.">
        <title>Complete genome sequence of Amycolicicoccus subflavus DQS3-9A1T, an actinomycete isolated from crude oil-polluted soil.</title>
        <authorList>
            <person name="Cai M."/>
            <person name="Chen W.M."/>
            <person name="Nie Y."/>
            <person name="Chi C.Q."/>
            <person name="Wang Y.N."/>
            <person name="Tang Y.Q."/>
            <person name="Li G.Y."/>
            <person name="Wu X.L."/>
        </authorList>
    </citation>
    <scope>NUCLEOTIDE SEQUENCE [LARGE SCALE GENOMIC DNA]</scope>
    <source>
        <strain evidence="2">DSM 45089 / DQS3-9A1</strain>
    </source>
</reference>
<evidence type="ECO:0000313" key="2">
    <source>
        <dbReference type="Proteomes" id="UP000009235"/>
    </source>
</evidence>
<organism evidence="1 2">
    <name type="scientific">Hoyosella subflava (strain DSM 45089 / JCM 17490 / NBRC 109087 / DQS3-9A1)</name>
    <name type="common">Amycolicicoccus subflavus</name>
    <dbReference type="NCBI Taxonomy" id="443218"/>
    <lineage>
        <taxon>Bacteria</taxon>
        <taxon>Bacillati</taxon>
        <taxon>Actinomycetota</taxon>
        <taxon>Actinomycetes</taxon>
        <taxon>Mycobacteriales</taxon>
        <taxon>Hoyosellaceae</taxon>
        <taxon>Hoyosella</taxon>
    </lineage>
</organism>
<dbReference type="STRING" id="443218.AS9A_2824"/>
<dbReference type="InterPro" id="IPR024019">
    <property type="entry name" value="CHP04096"/>
</dbReference>
<dbReference type="Proteomes" id="UP000009235">
    <property type="component" value="Chromosome"/>
</dbReference>
<proteinExistence type="predicted"/>
<dbReference type="HOGENOM" id="CLU_012555_1_0_11"/>
<protein>
    <submittedName>
        <fullName evidence="1">Alr4532 protein</fullName>
    </submittedName>
</protein>
<accession>F6EJ39</accession>
<keyword evidence="2" id="KW-1185">Reference proteome</keyword>
<dbReference type="EMBL" id="CP002786">
    <property type="protein sequence ID" value="AEF41271.1"/>
    <property type="molecule type" value="Genomic_DNA"/>
</dbReference>
<dbReference type="InterPro" id="IPR029063">
    <property type="entry name" value="SAM-dependent_MTases_sf"/>
</dbReference>
<dbReference type="KEGG" id="asd:AS9A_2824"/>
<dbReference type="AlphaFoldDB" id="F6EJ39"/>
<name>F6EJ39_HOYSD</name>
<sequence length="667" mass="74939">MRQPVLDEYLDAAEPCVSEVRQKRSQAAAPRSRLPWADVVSKDISSPLLQSGNQPAVPGLHKKVGNGLADECHSPAPPSAHAALARGWGQHARQARCPSGRDNYLPRRGYRGSPRSCPHWCDIPGKGPQPTTSTAASAGGIMLGGTYPEYSERKANTTHMCRGQQRVTVSSAGVTVSALSRSAMTAMRRVELSRPIRIGLETGLIRGGDSIFDYGCGHGHDVEFLREMGHTADGWDPNHRPDGALRKASIVNLGFVLNVIEEPLERIEALKRAFDLAHRALIVAVRTVHEAKILSTASEYSDGVLTGTDTFQRFFAQAEAREFLDETLSAQSIPLGPGIFVVFRDESAEQDWLENRAALNRRVRRLRRIVEPRLSIRSKAYRENREILRLLEEFLALRGRLPITNEVPWEIELNELFGTLPKAFQVIRHEADEPWWEDAAADRRQELLVRFALQRLRKLPKFSALPPDVRADVKAHFGSYKRATEAAEELLFSLGKSEEVRSAATEARIGKRTPDALYVHVDAVDTLPAQLKVFVGAAETLIGDVPDATLIKIHIDKPRVSWLVYPKFDTDPHPALAESWVVDFRALDVRPNDYRSRENPPVLHRKELFVSPEHPRYELFKRLSTQEERHGLLEDSRRIGTRRGWQERLDELGWELRGHRLVRAHGG</sequence>